<organism evidence="6">
    <name type="scientific">Haemonchus placei</name>
    <name type="common">Barber's pole worm</name>
    <dbReference type="NCBI Taxonomy" id="6290"/>
    <lineage>
        <taxon>Eukaryota</taxon>
        <taxon>Metazoa</taxon>
        <taxon>Ecdysozoa</taxon>
        <taxon>Nematoda</taxon>
        <taxon>Chromadorea</taxon>
        <taxon>Rhabditida</taxon>
        <taxon>Rhabditina</taxon>
        <taxon>Rhabditomorpha</taxon>
        <taxon>Strongyloidea</taxon>
        <taxon>Trichostrongylidae</taxon>
        <taxon>Haemonchus</taxon>
    </lineage>
</organism>
<reference evidence="4 5" key="2">
    <citation type="submission" date="2018-11" db="EMBL/GenBank/DDBJ databases">
        <authorList>
            <consortium name="Pathogen Informatics"/>
        </authorList>
    </citation>
    <scope>NUCLEOTIDE SEQUENCE [LARGE SCALE GENOMIC DNA]</scope>
    <source>
        <strain evidence="4 5">MHpl1</strain>
    </source>
</reference>
<dbReference type="AlphaFoldDB" id="A0A0N4WY57"/>
<evidence type="ECO:0000256" key="3">
    <source>
        <dbReference type="SAM" id="SignalP"/>
    </source>
</evidence>
<evidence type="ECO:0000313" key="6">
    <source>
        <dbReference type="WBParaSite" id="HPLM_0001678901-mRNA-1"/>
    </source>
</evidence>
<proteinExistence type="predicted"/>
<keyword evidence="2" id="KW-0812">Transmembrane</keyword>
<gene>
    <name evidence="4" type="ORF">HPLM_LOCUS16781</name>
</gene>
<feature type="region of interest" description="Disordered" evidence="1">
    <location>
        <begin position="132"/>
        <end position="245"/>
    </location>
</feature>
<feature type="compositionally biased region" description="Low complexity" evidence="1">
    <location>
        <begin position="162"/>
        <end position="175"/>
    </location>
</feature>
<dbReference type="WBParaSite" id="HPLM_0001678901-mRNA-1">
    <property type="protein sequence ID" value="HPLM_0001678901-mRNA-1"/>
    <property type="gene ID" value="HPLM_0001678901"/>
</dbReference>
<feature type="chain" id="PRO_5043124141" evidence="3">
    <location>
        <begin position="20"/>
        <end position="422"/>
    </location>
</feature>
<name>A0A0N4WY57_HAEPC</name>
<feature type="compositionally biased region" description="Basic residues" evidence="1">
    <location>
        <begin position="392"/>
        <end position="401"/>
    </location>
</feature>
<evidence type="ECO:0000256" key="2">
    <source>
        <dbReference type="SAM" id="Phobius"/>
    </source>
</evidence>
<keyword evidence="5" id="KW-1185">Reference proteome</keyword>
<feature type="compositionally biased region" description="Basic residues" evidence="1">
    <location>
        <begin position="132"/>
        <end position="161"/>
    </location>
</feature>
<protein>
    <submittedName>
        <fullName evidence="6">Titin</fullName>
    </submittedName>
</protein>
<dbReference type="Proteomes" id="UP000268014">
    <property type="component" value="Unassembled WGS sequence"/>
</dbReference>
<reference evidence="6" key="1">
    <citation type="submission" date="2017-02" db="UniProtKB">
        <authorList>
            <consortium name="WormBaseParasite"/>
        </authorList>
    </citation>
    <scope>IDENTIFICATION</scope>
</reference>
<keyword evidence="2" id="KW-0472">Membrane</keyword>
<feature type="compositionally biased region" description="Basic and acidic residues" evidence="1">
    <location>
        <begin position="197"/>
        <end position="213"/>
    </location>
</feature>
<feature type="signal peptide" evidence="3">
    <location>
        <begin position="1"/>
        <end position="19"/>
    </location>
</feature>
<evidence type="ECO:0000256" key="1">
    <source>
        <dbReference type="SAM" id="MobiDB-lite"/>
    </source>
</evidence>
<accession>A0A0N4WY57</accession>
<keyword evidence="3" id="KW-0732">Signal</keyword>
<feature type="transmembrane region" description="Helical" evidence="2">
    <location>
        <begin position="258"/>
        <end position="278"/>
    </location>
</feature>
<sequence>MKFLRDILFALTSIGTIFAHLRLPPPLAQLPIKPPMSPPFAEISPLLLSPPQPAPCLPPFPERILPPPLVSVQSPPPVPSLPSPAVPPPLAPPVPLPPLAAPISPTSSPSLPPTCSLPIIQGPCEERLIKKRATAGRAPRAPKKKKKREPRGVRFRRRRQAAKTVTSSSTSKQVKGGIPELGLHTAKPLPPRAAKAKKSEENLKNAHVEDEKPTTFTSKTEEQEFLPYPSVKSPTPSAKKRRKEQLLEDKKRKIAEGFYQKLLLYVIYTCTILAYNCYTRKRRRATGRSPKVKQKRRGFFANLIRPPRQNSQVSSRSQLDMTDRNALEKQEFLPYPSVKSPTMSAKKRRQQELLEDKKKKIEEGFYQPHSDEDDTLEQIISLDMEHSETSKMSKKAPKQKRPSLILKPGSQKALAELEPVAQ</sequence>
<evidence type="ECO:0000313" key="5">
    <source>
        <dbReference type="Proteomes" id="UP000268014"/>
    </source>
</evidence>
<evidence type="ECO:0000313" key="4">
    <source>
        <dbReference type="EMBL" id="VDO61654.1"/>
    </source>
</evidence>
<keyword evidence="2" id="KW-1133">Transmembrane helix</keyword>
<dbReference type="EMBL" id="UZAF01019584">
    <property type="protein sequence ID" value="VDO61654.1"/>
    <property type="molecule type" value="Genomic_DNA"/>
</dbReference>
<dbReference type="OrthoDB" id="5877342at2759"/>
<feature type="region of interest" description="Disordered" evidence="1">
    <location>
        <begin position="362"/>
        <end position="422"/>
    </location>
</feature>